<proteinExistence type="predicted"/>
<gene>
    <name evidence="1" type="ORF">H312_02493</name>
</gene>
<dbReference type="HOGENOM" id="CLU_1824835_0_0_1"/>
<dbReference type="EMBL" id="KK365203">
    <property type="protein sequence ID" value="KCZ80109.1"/>
    <property type="molecule type" value="Genomic_DNA"/>
</dbReference>
<protein>
    <submittedName>
        <fullName evidence="1">Uncharacterized protein</fullName>
    </submittedName>
</protein>
<evidence type="ECO:0000313" key="2">
    <source>
        <dbReference type="Proteomes" id="UP000030655"/>
    </source>
</evidence>
<dbReference type="Proteomes" id="UP000030655">
    <property type="component" value="Unassembled WGS sequence"/>
</dbReference>
<dbReference type="OrthoDB" id="10286924at2759"/>
<evidence type="ECO:0000313" key="1">
    <source>
        <dbReference type="EMBL" id="KCZ80109.1"/>
    </source>
</evidence>
<keyword evidence="2" id="KW-1185">Reference proteome</keyword>
<accession>A0A059EZF7</accession>
<dbReference type="VEuPathDB" id="MicrosporidiaDB:H312_02493"/>
<sequence>MNKKNNYFTEMNVHLFIKYLNKYGSDFYSFKKSKEFEAFEISELQRIYKCILLNMAKIKSNNKGELRKNLNRLLNIFRKDTKLYLKFENLEGTDSYIASKELEKDVTMKEIIQSYDYKYFLLGKLNIINEAITKISKSKNK</sequence>
<reference evidence="1 2" key="2">
    <citation type="submission" date="2014-03" db="EMBL/GenBank/DDBJ databases">
        <title>The Genome Sequence of Anncaliia algerae insect isolate PRA339.</title>
        <authorList>
            <consortium name="The Broad Institute Genome Sequencing Platform"/>
            <consortium name="The Broad Institute Genome Sequencing Center for Infectious Disease"/>
            <person name="Cuomo C."/>
            <person name="Becnel J."/>
            <person name="Sanscrainte N."/>
            <person name="Walker B."/>
            <person name="Young S.K."/>
            <person name="Zeng Q."/>
            <person name="Gargeya S."/>
            <person name="Fitzgerald M."/>
            <person name="Haas B."/>
            <person name="Abouelleil A."/>
            <person name="Alvarado L."/>
            <person name="Arachchi H.M."/>
            <person name="Berlin A.M."/>
            <person name="Chapman S.B."/>
            <person name="Dewar J."/>
            <person name="Goldberg J."/>
            <person name="Griggs A."/>
            <person name="Gujja S."/>
            <person name="Hansen M."/>
            <person name="Howarth C."/>
            <person name="Imamovic A."/>
            <person name="Larimer J."/>
            <person name="McCowan C."/>
            <person name="Murphy C."/>
            <person name="Neiman D."/>
            <person name="Pearson M."/>
            <person name="Priest M."/>
            <person name="Roberts A."/>
            <person name="Saif S."/>
            <person name="Shea T."/>
            <person name="Sisk P."/>
            <person name="Sykes S."/>
            <person name="Wortman J."/>
            <person name="Nusbaum C."/>
            <person name="Birren B."/>
        </authorList>
    </citation>
    <scope>NUCLEOTIDE SEQUENCE [LARGE SCALE GENOMIC DNA]</scope>
    <source>
        <strain evidence="1 2">PRA339</strain>
    </source>
</reference>
<dbReference type="AlphaFoldDB" id="A0A059EZF7"/>
<organism evidence="1 2">
    <name type="scientific">Anncaliia algerae PRA339</name>
    <dbReference type="NCBI Taxonomy" id="1288291"/>
    <lineage>
        <taxon>Eukaryota</taxon>
        <taxon>Fungi</taxon>
        <taxon>Fungi incertae sedis</taxon>
        <taxon>Microsporidia</taxon>
        <taxon>Tubulinosematoidea</taxon>
        <taxon>Tubulinosematidae</taxon>
        <taxon>Anncaliia</taxon>
    </lineage>
</organism>
<reference evidence="2" key="1">
    <citation type="submission" date="2013-02" db="EMBL/GenBank/DDBJ databases">
        <authorList>
            <consortium name="The Broad Institute Genome Sequencing Platform"/>
            <person name="Cuomo C."/>
            <person name="Becnel J."/>
            <person name="Sanscrainte N."/>
            <person name="Walker B."/>
            <person name="Young S.K."/>
            <person name="Zeng Q."/>
            <person name="Gargeya S."/>
            <person name="Fitzgerald M."/>
            <person name="Haas B."/>
            <person name="Abouelleil A."/>
            <person name="Alvarado L."/>
            <person name="Arachchi H.M."/>
            <person name="Berlin A.M."/>
            <person name="Chapman S.B."/>
            <person name="Dewar J."/>
            <person name="Goldberg J."/>
            <person name="Griggs A."/>
            <person name="Gujja S."/>
            <person name="Hansen M."/>
            <person name="Howarth C."/>
            <person name="Imamovic A."/>
            <person name="Larimer J."/>
            <person name="McCowan C."/>
            <person name="Murphy C."/>
            <person name="Neiman D."/>
            <person name="Pearson M."/>
            <person name="Priest M."/>
            <person name="Roberts A."/>
            <person name="Saif S."/>
            <person name="Shea T."/>
            <person name="Sisk P."/>
            <person name="Sykes S."/>
            <person name="Wortman J."/>
            <person name="Nusbaum C."/>
            <person name="Birren B."/>
        </authorList>
    </citation>
    <scope>NUCLEOTIDE SEQUENCE [LARGE SCALE GENOMIC DNA]</scope>
    <source>
        <strain evidence="2">PRA339</strain>
    </source>
</reference>
<name>A0A059EZF7_9MICR</name>